<gene>
    <name evidence="3" type="ORF">A3A79_02270</name>
</gene>
<dbReference type="InterPro" id="IPR012336">
    <property type="entry name" value="Thioredoxin-like_fold"/>
</dbReference>
<organism evidence="3 4">
    <name type="scientific">Candidatus Gottesmanbacteria bacterium RIFCSPLOWO2_01_FULL_43_11b</name>
    <dbReference type="NCBI Taxonomy" id="1798392"/>
    <lineage>
        <taxon>Bacteria</taxon>
        <taxon>Candidatus Gottesmaniibacteriota</taxon>
    </lineage>
</organism>
<proteinExistence type="predicted"/>
<dbReference type="STRING" id="1798392.A3A79_02270"/>
<sequence length="198" mass="22113">MKFTSESKFLLGILAVTTVVVGAAVWFFSRPTPTVTISKETLIASDSQNLGNKDAANYLVEFSDFQCPACRAYTPAVNELATKYSEKLLIVYRHFPLPQHAYAKQAAYIAEAAGLQGKFWETAKILFDNQDKFSDEFFSTQFPQLTPNDAIKQKVDRDLNLARMLKVSSTPTFFLNGVILKNLFGPQDLVTAVEKVLQ</sequence>
<keyword evidence="1" id="KW-0472">Membrane</keyword>
<dbReference type="Proteomes" id="UP000178759">
    <property type="component" value="Unassembled WGS sequence"/>
</dbReference>
<dbReference type="PANTHER" id="PTHR33875:SF2">
    <property type="entry name" value="ACR183CP"/>
    <property type="match status" value="1"/>
</dbReference>
<dbReference type="Pfam" id="PF13462">
    <property type="entry name" value="Thioredoxin_4"/>
    <property type="match status" value="1"/>
</dbReference>
<dbReference type="Gene3D" id="3.40.30.10">
    <property type="entry name" value="Glutaredoxin"/>
    <property type="match status" value="1"/>
</dbReference>
<comment type="caution">
    <text evidence="3">The sequence shown here is derived from an EMBL/GenBank/DDBJ whole genome shotgun (WGS) entry which is preliminary data.</text>
</comment>
<dbReference type="PANTHER" id="PTHR33875">
    <property type="entry name" value="OS09G0542200 PROTEIN"/>
    <property type="match status" value="1"/>
</dbReference>
<reference evidence="3 4" key="1">
    <citation type="journal article" date="2016" name="Nat. Commun.">
        <title>Thousands of microbial genomes shed light on interconnected biogeochemical processes in an aquifer system.</title>
        <authorList>
            <person name="Anantharaman K."/>
            <person name="Brown C.T."/>
            <person name="Hug L.A."/>
            <person name="Sharon I."/>
            <person name="Castelle C.J."/>
            <person name="Probst A.J."/>
            <person name="Thomas B.C."/>
            <person name="Singh A."/>
            <person name="Wilkins M.J."/>
            <person name="Karaoz U."/>
            <person name="Brodie E.L."/>
            <person name="Williams K.H."/>
            <person name="Hubbard S.S."/>
            <person name="Banfield J.F."/>
        </authorList>
    </citation>
    <scope>NUCLEOTIDE SEQUENCE [LARGE SCALE GENOMIC DNA]</scope>
</reference>
<keyword evidence="1" id="KW-1133">Transmembrane helix</keyword>
<keyword evidence="1" id="KW-0812">Transmembrane</keyword>
<evidence type="ECO:0000313" key="4">
    <source>
        <dbReference type="Proteomes" id="UP000178759"/>
    </source>
</evidence>
<dbReference type="InterPro" id="IPR013766">
    <property type="entry name" value="Thioredoxin_domain"/>
</dbReference>
<feature type="domain" description="Thioredoxin" evidence="2">
    <location>
        <begin position="26"/>
        <end position="160"/>
    </location>
</feature>
<dbReference type="EMBL" id="MFJV01000001">
    <property type="protein sequence ID" value="OGG23999.1"/>
    <property type="molecule type" value="Genomic_DNA"/>
</dbReference>
<protein>
    <recommendedName>
        <fullName evidence="2">Thioredoxin domain-containing protein</fullName>
    </recommendedName>
</protein>
<dbReference type="SUPFAM" id="SSF52833">
    <property type="entry name" value="Thioredoxin-like"/>
    <property type="match status" value="1"/>
</dbReference>
<dbReference type="CDD" id="cd02972">
    <property type="entry name" value="DsbA_family"/>
    <property type="match status" value="1"/>
</dbReference>
<evidence type="ECO:0000313" key="3">
    <source>
        <dbReference type="EMBL" id="OGG23999.1"/>
    </source>
</evidence>
<dbReference type="PROSITE" id="PS51352">
    <property type="entry name" value="THIOREDOXIN_2"/>
    <property type="match status" value="1"/>
</dbReference>
<name>A0A1F6AGW9_9BACT</name>
<evidence type="ECO:0000259" key="2">
    <source>
        <dbReference type="PROSITE" id="PS51352"/>
    </source>
</evidence>
<feature type="transmembrane region" description="Helical" evidence="1">
    <location>
        <begin position="9"/>
        <end position="29"/>
    </location>
</feature>
<dbReference type="InterPro" id="IPR036249">
    <property type="entry name" value="Thioredoxin-like_sf"/>
</dbReference>
<dbReference type="AlphaFoldDB" id="A0A1F6AGW9"/>
<evidence type="ECO:0000256" key="1">
    <source>
        <dbReference type="SAM" id="Phobius"/>
    </source>
</evidence>
<accession>A0A1F6AGW9</accession>